<gene>
    <name evidence="1" type="ORF">OWV82_006563</name>
</gene>
<dbReference type="EMBL" id="CM051396">
    <property type="protein sequence ID" value="KAJ4723155.1"/>
    <property type="molecule type" value="Genomic_DNA"/>
</dbReference>
<accession>A0ACC1YHK0</accession>
<reference evidence="1 2" key="1">
    <citation type="journal article" date="2023" name="Science">
        <title>Complex scaffold remodeling in plant triterpene biosynthesis.</title>
        <authorList>
            <person name="De La Pena R."/>
            <person name="Hodgson H."/>
            <person name="Liu J.C."/>
            <person name="Stephenson M.J."/>
            <person name="Martin A.C."/>
            <person name="Owen C."/>
            <person name="Harkess A."/>
            <person name="Leebens-Mack J."/>
            <person name="Jimenez L.E."/>
            <person name="Osbourn A."/>
            <person name="Sattely E.S."/>
        </authorList>
    </citation>
    <scope>NUCLEOTIDE SEQUENCE [LARGE SCALE GENOMIC DNA]</scope>
    <source>
        <strain evidence="2">cv. JPN11</strain>
        <tissue evidence="1">Leaf</tissue>
    </source>
</reference>
<evidence type="ECO:0000313" key="1">
    <source>
        <dbReference type="EMBL" id="KAJ4723155.1"/>
    </source>
</evidence>
<comment type="caution">
    <text evidence="1">The sequence shown here is derived from an EMBL/GenBank/DDBJ whole genome shotgun (WGS) entry which is preliminary data.</text>
</comment>
<sequence length="276" mass="30370">MPPRPPTFKREVRSSPVQRSKRCPISECLKKIEHCMRGLLGYVEDCANAQMSNSAERSHNLNSIATSNNNGVSLENSDDGCTETMTVEQRKEALIVDSEDPDEKDKWLQAECVKAVPCCADALHLVIVSKANFGSKSEESLILFSWNFQLLSFISDNPSIGLIVVVVGGEDEHLPSLPSTSYLKLLSQGHSSLQPEDIAIICCTSGTTRTPKVILHSIKGYVTQCLKKIEDCMRELLGYVEDCANAQMSINAGRSHNDNIMRPTTIMSTHGELPVC</sequence>
<name>A0ACC1YHK0_MELAZ</name>
<protein>
    <submittedName>
        <fullName evidence="1">Long chain acyl-CoA synthetase 6, peroxisomal-like</fullName>
    </submittedName>
</protein>
<dbReference type="Proteomes" id="UP001164539">
    <property type="component" value="Chromosome 3"/>
</dbReference>
<organism evidence="1 2">
    <name type="scientific">Melia azedarach</name>
    <name type="common">Chinaberry tree</name>
    <dbReference type="NCBI Taxonomy" id="155640"/>
    <lineage>
        <taxon>Eukaryota</taxon>
        <taxon>Viridiplantae</taxon>
        <taxon>Streptophyta</taxon>
        <taxon>Embryophyta</taxon>
        <taxon>Tracheophyta</taxon>
        <taxon>Spermatophyta</taxon>
        <taxon>Magnoliopsida</taxon>
        <taxon>eudicotyledons</taxon>
        <taxon>Gunneridae</taxon>
        <taxon>Pentapetalae</taxon>
        <taxon>rosids</taxon>
        <taxon>malvids</taxon>
        <taxon>Sapindales</taxon>
        <taxon>Meliaceae</taxon>
        <taxon>Melia</taxon>
    </lineage>
</organism>
<keyword evidence="2" id="KW-1185">Reference proteome</keyword>
<evidence type="ECO:0000313" key="2">
    <source>
        <dbReference type="Proteomes" id="UP001164539"/>
    </source>
</evidence>
<proteinExistence type="predicted"/>